<gene>
    <name evidence="1" type="ORF">A245_03063</name>
</gene>
<reference evidence="1 2" key="1">
    <citation type="journal article" date="2013" name="PLoS Pathog.">
        <title>Genomic analysis of the Kiwifruit pathogen Pseudomonas syringae pv. actinidiae provides insight into the origins of an emergent plant disease.</title>
        <authorList>
            <person name="McCann H.C."/>
            <person name="Rikkerink E.H."/>
            <person name="Bertels F."/>
            <person name="Fiers M."/>
            <person name="Lu A."/>
            <person name="Rees-George J."/>
            <person name="Andersen M.T."/>
            <person name="Gleave A.P."/>
            <person name="Haubold B."/>
            <person name="Wohlers M.W."/>
            <person name="Guttman D.S."/>
            <person name="Wang P.W."/>
            <person name="Straub C."/>
            <person name="Vanneste J.L."/>
            <person name="Rainey P.B."/>
            <person name="Templeton M.D."/>
        </authorList>
    </citation>
    <scope>NUCLEOTIDE SEQUENCE [LARGE SCALE GENOMIC DNA]</scope>
    <source>
        <strain evidence="1 2">ICMP 19096</strain>
    </source>
</reference>
<dbReference type="AlphaFoldDB" id="A0A656K3T8"/>
<evidence type="ECO:0000313" key="1">
    <source>
        <dbReference type="EMBL" id="EPN68605.1"/>
    </source>
</evidence>
<dbReference type="EMBL" id="AOKF01000234">
    <property type="protein sequence ID" value="EPN68605.1"/>
    <property type="molecule type" value="Genomic_DNA"/>
</dbReference>
<accession>A0A656K3T8</accession>
<proteinExistence type="predicted"/>
<feature type="non-terminal residue" evidence="1">
    <location>
        <position position="53"/>
    </location>
</feature>
<sequence length="53" mass="5681">MDTSKKAGSAHLLDDLESIRQLLGDDSAHSPLPNDLARPEGQIPLLFDVVGAR</sequence>
<organism evidence="1 2">
    <name type="scientific">Pseudomonas syringae pv. actinidiae ICMP 19096</name>
    <dbReference type="NCBI Taxonomy" id="1194405"/>
    <lineage>
        <taxon>Bacteria</taxon>
        <taxon>Pseudomonadati</taxon>
        <taxon>Pseudomonadota</taxon>
        <taxon>Gammaproteobacteria</taxon>
        <taxon>Pseudomonadales</taxon>
        <taxon>Pseudomonadaceae</taxon>
        <taxon>Pseudomonas</taxon>
        <taxon>Pseudomonas syringae</taxon>
    </lineage>
</organism>
<dbReference type="Proteomes" id="UP000018849">
    <property type="component" value="Unassembled WGS sequence"/>
</dbReference>
<protein>
    <submittedName>
        <fullName evidence="1">Uncharacterized protein</fullName>
    </submittedName>
</protein>
<evidence type="ECO:0000313" key="2">
    <source>
        <dbReference type="Proteomes" id="UP000018849"/>
    </source>
</evidence>
<comment type="caution">
    <text evidence="1">The sequence shown here is derived from an EMBL/GenBank/DDBJ whole genome shotgun (WGS) entry which is preliminary data.</text>
</comment>
<name>A0A656K3T8_PSESF</name>